<dbReference type="PROSITE" id="PS50268">
    <property type="entry name" value="CADHERIN_2"/>
    <property type="match status" value="1"/>
</dbReference>
<protein>
    <submittedName>
        <fullName evidence="5">Cadherin-2-like</fullName>
    </submittedName>
</protein>
<evidence type="ECO:0000259" key="3">
    <source>
        <dbReference type="PROSITE" id="PS50268"/>
    </source>
</evidence>
<dbReference type="InterPro" id="IPR002126">
    <property type="entry name" value="Cadherin-like_dom"/>
</dbReference>
<evidence type="ECO:0000256" key="1">
    <source>
        <dbReference type="PROSITE-ProRule" id="PRU00043"/>
    </source>
</evidence>
<reference evidence="5" key="1">
    <citation type="submission" date="2025-08" db="UniProtKB">
        <authorList>
            <consortium name="RefSeq"/>
        </authorList>
    </citation>
    <scope>IDENTIFICATION</scope>
</reference>
<sequence>LWLKTISFTDNQGQMQGKVTKVVSVATNEELLEKVIAFSPGPTEAQLNITVASLLDRETIAEYKISWSYKDVRDDYGWIEPPNILFTVEDVNDNPPEWHDLPPDNKVEVEE</sequence>
<keyword evidence="1" id="KW-0106">Calcium</keyword>
<accession>A0ABM1F4E8</accession>
<evidence type="ECO:0000313" key="4">
    <source>
        <dbReference type="Proteomes" id="UP000695022"/>
    </source>
</evidence>
<feature type="non-terminal residue" evidence="5">
    <location>
        <position position="1"/>
    </location>
</feature>
<dbReference type="RefSeq" id="XP_014679319.1">
    <property type="nucleotide sequence ID" value="XM_014823833.1"/>
</dbReference>
<gene>
    <name evidence="5" type="primary">LOC106819181</name>
</gene>
<evidence type="ECO:0000256" key="2">
    <source>
        <dbReference type="SAM" id="MobiDB-lite"/>
    </source>
</evidence>
<evidence type="ECO:0000313" key="5">
    <source>
        <dbReference type="RefSeq" id="XP_014679319.1"/>
    </source>
</evidence>
<dbReference type="Proteomes" id="UP000695022">
    <property type="component" value="Unplaced"/>
</dbReference>
<feature type="non-terminal residue" evidence="5">
    <location>
        <position position="111"/>
    </location>
</feature>
<name>A0ABM1F4E8_PRICU</name>
<keyword evidence="4" id="KW-1185">Reference proteome</keyword>
<dbReference type="GeneID" id="106819181"/>
<feature type="compositionally biased region" description="Basic and acidic residues" evidence="2">
    <location>
        <begin position="96"/>
        <end position="111"/>
    </location>
</feature>
<proteinExistence type="predicted"/>
<dbReference type="Gene3D" id="2.60.40.60">
    <property type="entry name" value="Cadherins"/>
    <property type="match status" value="1"/>
</dbReference>
<feature type="region of interest" description="Disordered" evidence="2">
    <location>
        <begin position="91"/>
        <end position="111"/>
    </location>
</feature>
<feature type="domain" description="Cadherin" evidence="3">
    <location>
        <begin position="49"/>
        <end position="98"/>
    </location>
</feature>
<organism evidence="4 5">
    <name type="scientific">Priapulus caudatus</name>
    <name type="common">Priapulid worm</name>
    <dbReference type="NCBI Taxonomy" id="37621"/>
    <lineage>
        <taxon>Eukaryota</taxon>
        <taxon>Metazoa</taxon>
        <taxon>Ecdysozoa</taxon>
        <taxon>Scalidophora</taxon>
        <taxon>Priapulida</taxon>
        <taxon>Priapulimorpha</taxon>
        <taxon>Priapulimorphida</taxon>
        <taxon>Priapulidae</taxon>
        <taxon>Priapulus</taxon>
    </lineage>
</organism>